<name>A0A6A6AS47_9PLEO</name>
<gene>
    <name evidence="2" type="ORF">P153DRAFT_362544</name>
</gene>
<dbReference type="Gene3D" id="1.25.40.10">
    <property type="entry name" value="Tetratricopeptide repeat domain"/>
    <property type="match status" value="1"/>
</dbReference>
<dbReference type="InterPro" id="IPR051222">
    <property type="entry name" value="PPR/CCM1_RNA-binding"/>
</dbReference>
<evidence type="ECO:0000313" key="2">
    <source>
        <dbReference type="EMBL" id="KAF2134812.1"/>
    </source>
</evidence>
<dbReference type="InterPro" id="IPR011990">
    <property type="entry name" value="TPR-like_helical_dom_sf"/>
</dbReference>
<organism evidence="2 3">
    <name type="scientific">Dothidotthia symphoricarpi CBS 119687</name>
    <dbReference type="NCBI Taxonomy" id="1392245"/>
    <lineage>
        <taxon>Eukaryota</taxon>
        <taxon>Fungi</taxon>
        <taxon>Dikarya</taxon>
        <taxon>Ascomycota</taxon>
        <taxon>Pezizomycotina</taxon>
        <taxon>Dothideomycetes</taxon>
        <taxon>Pleosporomycetidae</taxon>
        <taxon>Pleosporales</taxon>
        <taxon>Dothidotthiaceae</taxon>
        <taxon>Dothidotthia</taxon>
    </lineage>
</organism>
<dbReference type="AlphaFoldDB" id="A0A6A6AS47"/>
<dbReference type="PANTHER" id="PTHR47942">
    <property type="entry name" value="TETRATRICOPEPTIDE REPEAT (TPR)-LIKE SUPERFAMILY PROTEIN-RELATED"/>
    <property type="match status" value="1"/>
</dbReference>
<dbReference type="PANTHER" id="PTHR47942:SF63">
    <property type="entry name" value="PENTATRICOPEPTIDE REPEAT-CONTAINING PROTEIN"/>
    <property type="match status" value="1"/>
</dbReference>
<protein>
    <recommendedName>
        <fullName evidence="4">Complex I intermediate-associated protein-like protein 84</fullName>
    </recommendedName>
</protein>
<evidence type="ECO:0000256" key="1">
    <source>
        <dbReference type="ARBA" id="ARBA00022737"/>
    </source>
</evidence>
<accession>A0A6A6AS47</accession>
<sequence>MSSHLTRVVFRSIIANEPLLYRGCRLRARPSTIPHHGMRALPQVQQRRTFLKNLAIFKQQRKLKPMEMPPGLDKLSDLAHAQGTAVRPPPAKDIAAAIKAFFAQRKGTFEQFHILLADTAFKHLMDNPQESGEPWFTEKELLSDIFRRGLLKAKQPDSDVQNHIDFGLSVLAEVTRIRGLEKGEQEKTSVELEKVQLLSRYGAATKARDIAVEGHKFDANATVAQKAFSKNIWKTMLLGIAREGNVEEMLKTVELLQECFVPLVPSMRRTLVNFFAEHNDLERAKHWYSQPVYRKEGSEDSDSHDGAHIALLKACALSGDLTFGHQVVASLLKGAMPNKEAWDAIFLWSTAIGKGVDEVDRMMTVMIRRNDEARQKDPSLPPMEPDIETINALVEFSMSRQDPYSAERYIVLGEKRGIEPNEKTFTMQMQYRLSVKDIDGARAAYYNLQGNFAGSEESVAVINRLVQALCQSKQHHFDDIMAIVDDLHERKAHFEPETVGVLCVLHLRRNEVVDAQDLLQVHAHQYSPPQRSIIRKALQAFLMDGETSTADAWDTYQILRNVFSETTRDDRIPIMNEFFARERSDMACHVFFHMRNHVGRLQVANRDVYVAAFTGFARCADAESLELAHNQLKLDLNVDMDTRLRNSLMLAYGATGNNKKALQFWREICESKEGPSYNSISIAFRSCEGMPWGDEHAKSIWARLKEQDVEIDKNIWTAYMSAISRNHLHDEAQALVETVEDEYGFTPDLAILGSWFNTTTNIERQGQVEEWIKQRYPDVWKEMDALGHWVTMDGFGYRQYNINRNLDP</sequence>
<reference evidence="2" key="1">
    <citation type="journal article" date="2020" name="Stud. Mycol.">
        <title>101 Dothideomycetes genomes: a test case for predicting lifestyles and emergence of pathogens.</title>
        <authorList>
            <person name="Haridas S."/>
            <person name="Albert R."/>
            <person name="Binder M."/>
            <person name="Bloem J."/>
            <person name="Labutti K."/>
            <person name="Salamov A."/>
            <person name="Andreopoulos B."/>
            <person name="Baker S."/>
            <person name="Barry K."/>
            <person name="Bills G."/>
            <person name="Bluhm B."/>
            <person name="Cannon C."/>
            <person name="Castanera R."/>
            <person name="Culley D."/>
            <person name="Daum C."/>
            <person name="Ezra D."/>
            <person name="Gonzalez J."/>
            <person name="Henrissat B."/>
            <person name="Kuo A."/>
            <person name="Liang C."/>
            <person name="Lipzen A."/>
            <person name="Lutzoni F."/>
            <person name="Magnuson J."/>
            <person name="Mondo S."/>
            <person name="Nolan M."/>
            <person name="Ohm R."/>
            <person name="Pangilinan J."/>
            <person name="Park H.-J."/>
            <person name="Ramirez L."/>
            <person name="Alfaro M."/>
            <person name="Sun H."/>
            <person name="Tritt A."/>
            <person name="Yoshinaga Y."/>
            <person name="Zwiers L.-H."/>
            <person name="Turgeon B."/>
            <person name="Goodwin S."/>
            <person name="Spatafora J."/>
            <person name="Crous P."/>
            <person name="Grigoriev I."/>
        </authorList>
    </citation>
    <scope>NUCLEOTIDE SEQUENCE</scope>
    <source>
        <strain evidence="2">CBS 119687</strain>
    </source>
</reference>
<keyword evidence="3" id="KW-1185">Reference proteome</keyword>
<evidence type="ECO:0000313" key="3">
    <source>
        <dbReference type="Proteomes" id="UP000799771"/>
    </source>
</evidence>
<dbReference type="GeneID" id="54407592"/>
<keyword evidence="1" id="KW-0677">Repeat</keyword>
<evidence type="ECO:0008006" key="4">
    <source>
        <dbReference type="Google" id="ProtNLM"/>
    </source>
</evidence>
<proteinExistence type="predicted"/>
<dbReference type="EMBL" id="ML977497">
    <property type="protein sequence ID" value="KAF2134812.1"/>
    <property type="molecule type" value="Genomic_DNA"/>
</dbReference>
<dbReference type="RefSeq" id="XP_033529199.1">
    <property type="nucleotide sequence ID" value="XM_033667160.1"/>
</dbReference>
<dbReference type="OrthoDB" id="185373at2759"/>
<dbReference type="Proteomes" id="UP000799771">
    <property type="component" value="Unassembled WGS sequence"/>
</dbReference>